<dbReference type="RefSeq" id="WP_013925395.1">
    <property type="nucleotide sequence ID" value="NZ_JSAM01000089.1"/>
</dbReference>
<protein>
    <submittedName>
        <fullName evidence="1">Uncharacterized protein</fullName>
    </submittedName>
</protein>
<organism evidence="1 2">
    <name type="scientific">Parachlamydia acanthamoebae</name>
    <dbReference type="NCBI Taxonomy" id="83552"/>
    <lineage>
        <taxon>Bacteria</taxon>
        <taxon>Pseudomonadati</taxon>
        <taxon>Chlamydiota</taxon>
        <taxon>Chlamydiia</taxon>
        <taxon>Parachlamydiales</taxon>
        <taxon>Parachlamydiaceae</taxon>
        <taxon>Parachlamydia</taxon>
    </lineage>
</organism>
<accession>A0A0C1EL46</accession>
<evidence type="ECO:0000313" key="1">
    <source>
        <dbReference type="EMBL" id="KIA77164.1"/>
    </source>
</evidence>
<proteinExistence type="predicted"/>
<dbReference type="Proteomes" id="UP000031307">
    <property type="component" value="Unassembled WGS sequence"/>
</dbReference>
<gene>
    <name evidence="1" type="ORF">DB43_GT00050</name>
</gene>
<dbReference type="EMBL" id="JSAM01000089">
    <property type="protein sequence ID" value="KIA77164.1"/>
    <property type="molecule type" value="Genomic_DNA"/>
</dbReference>
<name>A0A0C1EL46_9BACT</name>
<evidence type="ECO:0000313" key="2">
    <source>
        <dbReference type="Proteomes" id="UP000031307"/>
    </source>
</evidence>
<dbReference type="AlphaFoldDB" id="A0A0C1EL46"/>
<reference evidence="1 2" key="1">
    <citation type="journal article" date="2014" name="Mol. Biol. Evol.">
        <title>Massive expansion of Ubiquitination-related gene families within the Chlamydiae.</title>
        <authorList>
            <person name="Domman D."/>
            <person name="Collingro A."/>
            <person name="Lagkouvardos I."/>
            <person name="Gehre L."/>
            <person name="Weinmaier T."/>
            <person name="Rattei T."/>
            <person name="Subtil A."/>
            <person name="Horn M."/>
        </authorList>
    </citation>
    <scope>NUCLEOTIDE SEQUENCE [LARGE SCALE GENOMIC DNA]</scope>
    <source>
        <strain evidence="1 2">OEW1</strain>
    </source>
</reference>
<comment type="caution">
    <text evidence="1">The sequence shown here is derived from an EMBL/GenBank/DDBJ whole genome shotgun (WGS) entry which is preliminary data.</text>
</comment>
<sequence>MPCFKIIKDPSEITLDNKWIVSTKFESKDRLVDYKGRQYRIIEKRERTFSTPERIGRGSLGTLAVVCTLCLALFSKSVRNLFTKPKTNVRFGILEEQAKFKVEEKQTKFKVEQGKLVYIKPELLFGGTKISGEQELNFALVKTGGKQELVAVTGDGKEYRTYEGSAFEALLKLAQDKNPIMHRHFGSPIGYFLKHPNNSIINEAEFLEFILEKDQTRTPRICTLNSDSTLEVLNIIKEKNIPINLNDKTSEGETLFTLWAGKGDPEITELMLELDSSVIEQTRGQIKSAFVEAALNASKEEADILISAMDKKNIILSPEEEWIKRAFKNDCEFSEEAFTQLDQELKIKVFFVANAFANEDIVKKLKPLGMGEAPLFWPGPHILARNMDIITARNVIDGFLKGLRKDGLLLTAEEFSKLDKNKYISKIDQIGRIQGKNFIEKLIKENGLKHIKVPRKIVVVNEGLQNISFHIVNSLELIPKRDQLTIYAECVKSVDRKISLEEAIEFMIILEKTGYKDFYGENFFLAEDGIYFIDTEYKDFSPRQPQFSFIKAITNTNLMDPKDAETFLAEYQKRKEAYDKEKELRRAQLKEYRLAFKNPYKRLATGYSNSGHEFAFQLNSLLT</sequence>
<dbReference type="PATRIC" id="fig|83552.4.peg.1668"/>